<proteinExistence type="predicted"/>
<dbReference type="RefSeq" id="WP_406701219.1">
    <property type="nucleotide sequence ID" value="NZ_CP155447.1"/>
</dbReference>
<evidence type="ECO:0000313" key="1">
    <source>
        <dbReference type="EMBL" id="XBH08373.1"/>
    </source>
</evidence>
<gene>
    <name evidence="1" type="ORF">V5E97_26465</name>
</gene>
<protein>
    <recommendedName>
        <fullName evidence="2">Calcium-binding protein</fullName>
    </recommendedName>
</protein>
<reference evidence="1" key="1">
    <citation type="submission" date="2024-05" db="EMBL/GenBank/DDBJ databases">
        <title>Planctomycetes of the genus Singulisphaera possess chitinolytic capabilities.</title>
        <authorList>
            <person name="Ivanova A."/>
        </authorList>
    </citation>
    <scope>NUCLEOTIDE SEQUENCE</scope>
    <source>
        <strain evidence="1">Ch08T</strain>
    </source>
</reference>
<sequence>MLGGPGLDILDGGPGDNIVIQG</sequence>
<name>A0AAU7CTL3_9BACT</name>
<evidence type="ECO:0008006" key="2">
    <source>
        <dbReference type="Google" id="ProtNLM"/>
    </source>
</evidence>
<dbReference type="EMBL" id="CP155447">
    <property type="protein sequence ID" value="XBH08373.1"/>
    <property type="molecule type" value="Genomic_DNA"/>
</dbReference>
<accession>A0AAU7CTL3</accession>
<organism evidence="1">
    <name type="scientific">Singulisphaera sp. Ch08</name>
    <dbReference type="NCBI Taxonomy" id="3120278"/>
    <lineage>
        <taxon>Bacteria</taxon>
        <taxon>Pseudomonadati</taxon>
        <taxon>Planctomycetota</taxon>
        <taxon>Planctomycetia</taxon>
        <taxon>Isosphaerales</taxon>
        <taxon>Isosphaeraceae</taxon>
        <taxon>Singulisphaera</taxon>
    </lineage>
</organism>
<dbReference type="AlphaFoldDB" id="A0AAU7CTL3"/>